<dbReference type="PANTHER" id="PTHR33744">
    <property type="entry name" value="CARBOHYDRATE DIACID REGULATOR"/>
    <property type="match status" value="1"/>
</dbReference>
<evidence type="ECO:0000259" key="1">
    <source>
        <dbReference type="Pfam" id="PF13556"/>
    </source>
</evidence>
<dbReference type="InterPro" id="IPR051448">
    <property type="entry name" value="CdaR-like_regulators"/>
</dbReference>
<organism evidence="3 4">
    <name type="scientific">Leucobacter weissii</name>
    <dbReference type="NCBI Taxonomy" id="1983706"/>
    <lineage>
        <taxon>Bacteria</taxon>
        <taxon>Bacillati</taxon>
        <taxon>Actinomycetota</taxon>
        <taxon>Actinomycetes</taxon>
        <taxon>Micrococcales</taxon>
        <taxon>Microbacteriaceae</taxon>
        <taxon>Leucobacter</taxon>
    </lineage>
</organism>
<protein>
    <submittedName>
        <fullName evidence="3">Helix-turn-helix domain-containing protein</fullName>
    </submittedName>
</protein>
<dbReference type="InterPro" id="IPR025736">
    <property type="entry name" value="PucR_C-HTH_dom"/>
</dbReference>
<evidence type="ECO:0000313" key="3">
    <source>
        <dbReference type="EMBL" id="MBO1900379.1"/>
    </source>
</evidence>
<proteinExistence type="predicted"/>
<comment type="caution">
    <text evidence="3">The sequence shown here is derived from an EMBL/GenBank/DDBJ whole genome shotgun (WGS) entry which is preliminary data.</text>
</comment>
<dbReference type="Pfam" id="PF14361">
    <property type="entry name" value="RsbRD_N"/>
    <property type="match status" value="1"/>
</dbReference>
<dbReference type="InterPro" id="IPR025751">
    <property type="entry name" value="RsbRD_N_dom"/>
</dbReference>
<dbReference type="EMBL" id="JAGDYM010000001">
    <property type="protein sequence ID" value="MBO1900379.1"/>
    <property type="molecule type" value="Genomic_DNA"/>
</dbReference>
<dbReference type="Gene3D" id="1.10.10.2840">
    <property type="entry name" value="PucR C-terminal helix-turn-helix domain"/>
    <property type="match status" value="1"/>
</dbReference>
<accession>A0A939MNX5</accession>
<keyword evidence="4" id="KW-1185">Reference proteome</keyword>
<evidence type="ECO:0000259" key="2">
    <source>
        <dbReference type="Pfam" id="PF14361"/>
    </source>
</evidence>
<feature type="domain" description="PucR C-terminal helix-turn-helix" evidence="1">
    <location>
        <begin position="323"/>
        <end position="378"/>
    </location>
</feature>
<dbReference type="InterPro" id="IPR042070">
    <property type="entry name" value="PucR_C-HTH_sf"/>
</dbReference>
<evidence type="ECO:0000313" key="4">
    <source>
        <dbReference type="Proteomes" id="UP000664382"/>
    </source>
</evidence>
<reference evidence="3" key="1">
    <citation type="submission" date="2021-03" db="EMBL/GenBank/DDBJ databases">
        <title>Leucobacter chromiisoli sp. nov., isolated from chromium-containing soil of chemical plant.</title>
        <authorList>
            <person name="Xu Z."/>
        </authorList>
    </citation>
    <scope>NUCLEOTIDE SEQUENCE</scope>
    <source>
        <strain evidence="3">S27</strain>
    </source>
</reference>
<name>A0A939MNX5_9MICO</name>
<dbReference type="AlphaFoldDB" id="A0A939MNX5"/>
<dbReference type="PANTHER" id="PTHR33744:SF1">
    <property type="entry name" value="DNA-BINDING TRANSCRIPTIONAL ACTIVATOR ADER"/>
    <property type="match status" value="1"/>
</dbReference>
<dbReference type="Proteomes" id="UP000664382">
    <property type="component" value="Unassembled WGS sequence"/>
</dbReference>
<gene>
    <name evidence="3" type="ORF">J4H92_00255</name>
</gene>
<sequence>MHSASDPAVEPDAPITWDWILGQLTQELDDVVAEFLREFRATEPYPSDQVAQQDIVDTARQTFELLIRRLRGESDPPGAAGLIERLAARRAQQGVPLATFLRAVRIDFRVIWVHVQRIAGEQGSAVLARNVVHLLDTVEDYVDALREAYRAEEARLDRTLAAQRHRTILRLFSGEPLTGGETELLAGRLRMRADARYEVIAVTGEAIHAMIARYGKDPLVGSFESVSAIVLFREQTAPERWRREVSSAGAYVGDVDGLAAVPRAAEVALQIARHAPAGEPVLATEDEVWATVALQHLREVFPRHAREVPRSLAALPAHERARLIQAVRTYLRTGSIKATAERLFCHRNTVINRLRAFADATGYDPTVPLEAAWIVVALAPEPGTPNENMQTHNP</sequence>
<feature type="domain" description="RsbT co-antagonist protein RsbRD N-terminal" evidence="2">
    <location>
        <begin position="29"/>
        <end position="164"/>
    </location>
</feature>
<dbReference type="RefSeq" id="WP_208095020.1">
    <property type="nucleotide sequence ID" value="NZ_JAGDYM010000001.1"/>
</dbReference>
<dbReference type="Pfam" id="PF13556">
    <property type="entry name" value="HTH_30"/>
    <property type="match status" value="1"/>
</dbReference>